<protein>
    <submittedName>
        <fullName evidence="3">Uncharacterized protein</fullName>
    </submittedName>
</protein>
<feature type="region of interest" description="Disordered" evidence="1">
    <location>
        <begin position="59"/>
        <end position="93"/>
    </location>
</feature>
<feature type="compositionally biased region" description="Pro residues" evidence="1">
    <location>
        <begin position="190"/>
        <end position="216"/>
    </location>
</feature>
<proteinExistence type="predicted"/>
<feature type="compositionally biased region" description="Low complexity" evidence="1">
    <location>
        <begin position="217"/>
        <end position="226"/>
    </location>
</feature>
<feature type="chain" id="PRO_5047396103" evidence="2">
    <location>
        <begin position="24"/>
        <end position="398"/>
    </location>
</feature>
<evidence type="ECO:0000256" key="2">
    <source>
        <dbReference type="SAM" id="SignalP"/>
    </source>
</evidence>
<evidence type="ECO:0000313" key="4">
    <source>
        <dbReference type="Proteomes" id="UP001189429"/>
    </source>
</evidence>
<name>A0ABN9PGW2_9DINO</name>
<reference evidence="3" key="1">
    <citation type="submission" date="2023-10" db="EMBL/GenBank/DDBJ databases">
        <authorList>
            <person name="Chen Y."/>
            <person name="Shah S."/>
            <person name="Dougan E. K."/>
            <person name="Thang M."/>
            <person name="Chan C."/>
        </authorList>
    </citation>
    <scope>NUCLEOTIDE SEQUENCE [LARGE SCALE GENOMIC DNA]</scope>
</reference>
<dbReference type="Proteomes" id="UP001189429">
    <property type="component" value="Unassembled WGS sequence"/>
</dbReference>
<accession>A0ABN9PGW2</accession>
<evidence type="ECO:0000313" key="3">
    <source>
        <dbReference type="EMBL" id="CAK0792189.1"/>
    </source>
</evidence>
<evidence type="ECO:0000256" key="1">
    <source>
        <dbReference type="SAM" id="MobiDB-lite"/>
    </source>
</evidence>
<comment type="caution">
    <text evidence="3">The sequence shown here is derived from an EMBL/GenBank/DDBJ whole genome shotgun (WGS) entry which is preliminary data.</text>
</comment>
<sequence>MIAQKTLTRSSLWILLLAHGVFGSTAASEVDTQGCEGATAMMVTSAVVDAMLLQLDTSAAPRQEAPRAPGPRAEADAAPRPAPTGRGRRAAAAPDEWIGLWQNSNFYGGVEIEITPTTWRPINPAGPVWSTSTYTLLQVDGTSWSLRETVADGTSYDHIIQTVSENVIRVSYPSGAVSWDLSRVGTLAPTPAPTPPPTPAPTPAPTPSPTPAPTPAPAGASASATGDPHLQNIHGERFDLMRPGKAVLIQIPRGKPAEAAMLTVVADARQMGALCGDLYFLTLNITGAWANKARAGGFIFTAEGVRDESLSWTKIGPVELKVVHGRTNQGIKYLNLYVKHLGHVDAVVGGLLGEDDHTDAAQPAENCRKVVSLAKGTTWNTDSTASATAVSEAIASLP</sequence>
<keyword evidence="4" id="KW-1185">Reference proteome</keyword>
<organism evidence="3 4">
    <name type="scientific">Prorocentrum cordatum</name>
    <dbReference type="NCBI Taxonomy" id="2364126"/>
    <lineage>
        <taxon>Eukaryota</taxon>
        <taxon>Sar</taxon>
        <taxon>Alveolata</taxon>
        <taxon>Dinophyceae</taxon>
        <taxon>Prorocentrales</taxon>
        <taxon>Prorocentraceae</taxon>
        <taxon>Prorocentrum</taxon>
    </lineage>
</organism>
<keyword evidence="2" id="KW-0732">Signal</keyword>
<feature type="region of interest" description="Disordered" evidence="1">
    <location>
        <begin position="187"/>
        <end position="231"/>
    </location>
</feature>
<feature type="signal peptide" evidence="2">
    <location>
        <begin position="1"/>
        <end position="23"/>
    </location>
</feature>
<gene>
    <name evidence="3" type="ORF">PCOR1329_LOCUS2848</name>
</gene>
<dbReference type="EMBL" id="CAUYUJ010000723">
    <property type="protein sequence ID" value="CAK0792189.1"/>
    <property type="molecule type" value="Genomic_DNA"/>
</dbReference>